<dbReference type="InterPro" id="IPR027381">
    <property type="entry name" value="LytR/CpsA/Psr_C"/>
</dbReference>
<evidence type="ECO:0000313" key="4">
    <source>
        <dbReference type="Proteomes" id="UP000317778"/>
    </source>
</evidence>
<keyword evidence="1" id="KW-0472">Membrane</keyword>
<gene>
    <name evidence="3" type="ORF">CEE36_07860</name>
</gene>
<keyword evidence="1" id="KW-0812">Transmembrane</keyword>
<protein>
    <recommendedName>
        <fullName evidence="2">LytR/CpsA/Psr regulator C-terminal domain-containing protein</fullName>
    </recommendedName>
</protein>
<organism evidence="3 4">
    <name type="scientific">candidate division TA06 bacterium B3_TA06</name>
    <dbReference type="NCBI Taxonomy" id="2012487"/>
    <lineage>
        <taxon>Bacteria</taxon>
        <taxon>Bacteria division TA06</taxon>
    </lineage>
</organism>
<reference evidence="3 4" key="1">
    <citation type="submission" date="2017-06" db="EMBL/GenBank/DDBJ databases">
        <title>Novel microbial phyla capable of carbon fixation and sulfur reduction in deep-sea sediments.</title>
        <authorList>
            <person name="Huang J."/>
            <person name="Baker B."/>
            <person name="Wang Y."/>
        </authorList>
    </citation>
    <scope>NUCLEOTIDE SEQUENCE [LARGE SCALE GENOMIC DNA]</scope>
    <source>
        <strain evidence="3">B3_TA06</strain>
    </source>
</reference>
<dbReference type="EMBL" id="NJBO01000012">
    <property type="protein sequence ID" value="TKJ41959.1"/>
    <property type="molecule type" value="Genomic_DNA"/>
</dbReference>
<evidence type="ECO:0000256" key="1">
    <source>
        <dbReference type="SAM" id="Phobius"/>
    </source>
</evidence>
<dbReference type="Pfam" id="PF13399">
    <property type="entry name" value="LytR_C"/>
    <property type="match status" value="1"/>
</dbReference>
<proteinExistence type="predicted"/>
<dbReference type="Proteomes" id="UP000317778">
    <property type="component" value="Unassembled WGS sequence"/>
</dbReference>
<keyword evidence="1" id="KW-1133">Transmembrane helix</keyword>
<dbReference type="AlphaFoldDB" id="A0A532V469"/>
<evidence type="ECO:0000259" key="2">
    <source>
        <dbReference type="Pfam" id="PF13399"/>
    </source>
</evidence>
<sequence>MATRRGQDTESPYGVCRQRGRVGRWGPGERQNSTQRVYTYRFWISRRSFRYLGRYSDRRQQLYKGVAIKKFILVVLVLLVVGAAASIAYYLLTKGERVARPQVVGSVRVEILNGCGEAGVARRARAYLRGKGYDILGIGDAKGHFPQTIIVERRSPTNTNARLLARTLRLDETDVTQLLDSLSPVSVTLIIGEDYGKYLPDTVETIQ</sequence>
<name>A0A532V469_UNCT6</name>
<dbReference type="Gene3D" id="3.30.70.2390">
    <property type="match status" value="1"/>
</dbReference>
<accession>A0A532V469</accession>
<evidence type="ECO:0000313" key="3">
    <source>
        <dbReference type="EMBL" id="TKJ41959.1"/>
    </source>
</evidence>
<feature type="transmembrane region" description="Helical" evidence="1">
    <location>
        <begin position="71"/>
        <end position="92"/>
    </location>
</feature>
<comment type="caution">
    <text evidence="3">The sequence shown here is derived from an EMBL/GenBank/DDBJ whole genome shotgun (WGS) entry which is preliminary data.</text>
</comment>
<feature type="domain" description="LytR/CpsA/Psr regulator C-terminal" evidence="2">
    <location>
        <begin position="106"/>
        <end position="195"/>
    </location>
</feature>